<proteinExistence type="inferred from homology"/>
<evidence type="ECO:0000256" key="7">
    <source>
        <dbReference type="ARBA" id="ARBA00025346"/>
    </source>
</evidence>
<dbReference type="GO" id="GO:0046982">
    <property type="term" value="F:protein heterodimerization activity"/>
    <property type="evidence" value="ECO:0007669"/>
    <property type="project" value="InterPro"/>
</dbReference>
<dbReference type="AlphaFoldDB" id="A0A367K5H9"/>
<dbReference type="EMBL" id="PJQM01002184">
    <property type="protein sequence ID" value="RCH97427.1"/>
    <property type="molecule type" value="Genomic_DNA"/>
</dbReference>
<dbReference type="PANTHER" id="PTHR15138:SF14">
    <property type="entry name" value="TRANSCRIPTION INITIATION FACTOR TFIID SUBUNIT 4"/>
    <property type="match status" value="1"/>
</dbReference>
<dbReference type="OrthoDB" id="21060at2759"/>
<dbReference type="Pfam" id="PF05236">
    <property type="entry name" value="TAF4"/>
    <property type="match status" value="1"/>
</dbReference>
<dbReference type="InterPro" id="IPR007900">
    <property type="entry name" value="TAF4_C"/>
</dbReference>
<sequence length="316" mass="35825">MYRPNPTPQETEVKQEPDNEQFKLMQDFMNQDILKNIVTRISQSLETSHVNPEVVSMIALATQERIQKLIKEMIDASKYRVDSQSFTQPIPDENGLYPYKIADILDVKKQLLAVERVEREEERRRREFISERERRANMAEEDREGGDDDKPKKKKKKDQGGAGARYMSDDVRNKSTNETALMIAGGVKKKPFPVSKPPPSPSGPATPPETSPTNPQSPTQYSNPASGPMSPSQESEDQPRGRGRPKRRKSGSGQDVGLGKKPKGFNRDGFFLPPSTIGRPHHRFFGEQGTRKITKMNTKVKEYMHLVPCLNHIRVT</sequence>
<evidence type="ECO:0000256" key="9">
    <source>
        <dbReference type="SAM" id="MobiDB-lite"/>
    </source>
</evidence>
<comment type="function">
    <text evidence="7">Functions as a component of the DNA-binding general transcription factor complex TFIID. Binding of TFIID to a promoter (with or without TATA element) is the initial step in pre-initiation complex (PIC) formation. TFIID plays a key role in the regulation of gene expression by RNA polymerase II through different activities such as transcription activator interaction, core promoter recognition and selectivity, TFIIA and TFIIB interaction, chromatin modification (histone acetylation by TAF1), facilitation of DNA opening and initiation of transcription.</text>
</comment>
<dbReference type="GO" id="GO:0016251">
    <property type="term" value="F:RNA polymerase II general transcription initiation factor activity"/>
    <property type="evidence" value="ECO:0007669"/>
    <property type="project" value="TreeGrafter"/>
</dbReference>
<evidence type="ECO:0000256" key="5">
    <source>
        <dbReference type="ARBA" id="ARBA00023163"/>
    </source>
</evidence>
<dbReference type="InterPro" id="IPR045144">
    <property type="entry name" value="TAF4"/>
</dbReference>
<accession>A0A367K5H9</accession>
<evidence type="ECO:0000256" key="2">
    <source>
        <dbReference type="ARBA" id="ARBA00006178"/>
    </source>
</evidence>
<evidence type="ECO:0000256" key="6">
    <source>
        <dbReference type="ARBA" id="ARBA00023242"/>
    </source>
</evidence>
<feature type="domain" description="Transcription initiation factor TFIID component TAF4 C-terminal" evidence="10">
    <location>
        <begin position="19"/>
        <end position="221"/>
    </location>
</feature>
<keyword evidence="12" id="KW-1185">Reference proteome</keyword>
<dbReference type="Proteomes" id="UP000253551">
    <property type="component" value="Unassembled WGS sequence"/>
</dbReference>
<evidence type="ECO:0000256" key="4">
    <source>
        <dbReference type="ARBA" id="ARBA00023015"/>
    </source>
</evidence>
<name>A0A367K5H9_RHIST</name>
<evidence type="ECO:0000259" key="10">
    <source>
        <dbReference type="Pfam" id="PF05236"/>
    </source>
</evidence>
<keyword evidence="4" id="KW-0805">Transcription regulation</keyword>
<organism evidence="11 12">
    <name type="scientific">Rhizopus stolonifer</name>
    <name type="common">Rhizopus nigricans</name>
    <dbReference type="NCBI Taxonomy" id="4846"/>
    <lineage>
        <taxon>Eukaryota</taxon>
        <taxon>Fungi</taxon>
        <taxon>Fungi incertae sedis</taxon>
        <taxon>Mucoromycota</taxon>
        <taxon>Mucoromycotina</taxon>
        <taxon>Mucoromycetes</taxon>
        <taxon>Mucorales</taxon>
        <taxon>Mucorineae</taxon>
        <taxon>Rhizopodaceae</taxon>
        <taxon>Rhizopus</taxon>
    </lineage>
</organism>
<evidence type="ECO:0000313" key="11">
    <source>
        <dbReference type="EMBL" id="RCH97427.1"/>
    </source>
</evidence>
<evidence type="ECO:0000256" key="3">
    <source>
        <dbReference type="ARBA" id="ARBA00017306"/>
    </source>
</evidence>
<dbReference type="GO" id="GO:0003677">
    <property type="term" value="F:DNA binding"/>
    <property type="evidence" value="ECO:0007669"/>
    <property type="project" value="TreeGrafter"/>
</dbReference>
<reference evidence="11 12" key="1">
    <citation type="journal article" date="2018" name="G3 (Bethesda)">
        <title>Phylogenetic and Phylogenomic Definition of Rhizopus Species.</title>
        <authorList>
            <person name="Gryganskyi A.P."/>
            <person name="Golan J."/>
            <person name="Dolatabadi S."/>
            <person name="Mondo S."/>
            <person name="Robb S."/>
            <person name="Idnurm A."/>
            <person name="Muszewska A."/>
            <person name="Steczkiewicz K."/>
            <person name="Masonjones S."/>
            <person name="Liao H.L."/>
            <person name="Gajdeczka M.T."/>
            <person name="Anike F."/>
            <person name="Vuek A."/>
            <person name="Anishchenko I.M."/>
            <person name="Voigt K."/>
            <person name="de Hoog G.S."/>
            <person name="Smith M.E."/>
            <person name="Heitman J."/>
            <person name="Vilgalys R."/>
            <person name="Stajich J.E."/>
        </authorList>
    </citation>
    <scope>NUCLEOTIDE SEQUENCE [LARGE SCALE GENOMIC DNA]</scope>
    <source>
        <strain evidence="11 12">LSU 92-RS-03</strain>
    </source>
</reference>
<dbReference type="PANTHER" id="PTHR15138">
    <property type="entry name" value="TRANSCRIPTION INITIATION FACTOR TFIID SUBUNIT 4"/>
    <property type="match status" value="1"/>
</dbReference>
<feature type="compositionally biased region" description="Pro residues" evidence="9">
    <location>
        <begin position="194"/>
        <end position="210"/>
    </location>
</feature>
<feature type="compositionally biased region" description="Basic residues" evidence="9">
    <location>
        <begin position="241"/>
        <end position="250"/>
    </location>
</feature>
<protein>
    <recommendedName>
        <fullName evidence="3">Transcription initiation factor TFIID subunit 4</fullName>
    </recommendedName>
    <alternativeName>
        <fullName evidence="8">TBP-associated factor 4</fullName>
    </alternativeName>
</protein>
<gene>
    <name evidence="11" type="ORF">CU098_003537</name>
</gene>
<feature type="region of interest" description="Disordered" evidence="9">
    <location>
        <begin position="135"/>
        <end position="280"/>
    </location>
</feature>
<evidence type="ECO:0000313" key="12">
    <source>
        <dbReference type="Proteomes" id="UP000253551"/>
    </source>
</evidence>
<dbReference type="InterPro" id="IPR009072">
    <property type="entry name" value="Histone-fold"/>
</dbReference>
<dbReference type="GO" id="GO:0006367">
    <property type="term" value="P:transcription initiation at RNA polymerase II promoter"/>
    <property type="evidence" value="ECO:0007669"/>
    <property type="project" value="TreeGrafter"/>
</dbReference>
<evidence type="ECO:0000256" key="1">
    <source>
        <dbReference type="ARBA" id="ARBA00004123"/>
    </source>
</evidence>
<keyword evidence="6" id="KW-0539">Nucleus</keyword>
<keyword evidence="5" id="KW-0804">Transcription</keyword>
<comment type="caution">
    <text evidence="11">The sequence shown here is derived from an EMBL/GenBank/DDBJ whole genome shotgun (WGS) entry which is preliminary data.</text>
</comment>
<dbReference type="CDD" id="cd08045">
    <property type="entry name" value="HFD_TAF4"/>
    <property type="match status" value="1"/>
</dbReference>
<dbReference type="GO" id="GO:0005669">
    <property type="term" value="C:transcription factor TFIID complex"/>
    <property type="evidence" value="ECO:0007669"/>
    <property type="project" value="InterPro"/>
</dbReference>
<comment type="similarity">
    <text evidence="2">Belongs to the TAF4 family.</text>
</comment>
<dbReference type="Gene3D" id="1.10.20.10">
    <property type="entry name" value="Histone, subunit A"/>
    <property type="match status" value="1"/>
</dbReference>
<comment type="subcellular location">
    <subcellularLocation>
        <location evidence="1">Nucleus</location>
    </subcellularLocation>
</comment>
<dbReference type="STRING" id="4846.A0A367K5H9"/>
<feature type="compositionally biased region" description="Polar residues" evidence="9">
    <location>
        <begin position="214"/>
        <end position="233"/>
    </location>
</feature>
<evidence type="ECO:0000256" key="8">
    <source>
        <dbReference type="ARBA" id="ARBA00031747"/>
    </source>
</evidence>